<evidence type="ECO:0000313" key="2">
    <source>
        <dbReference type="EMBL" id="KAG9231494.1"/>
    </source>
</evidence>
<dbReference type="AlphaFoldDB" id="A0A9P8C2J7"/>
<keyword evidence="3" id="KW-1185">Reference proteome</keyword>
<name>A0A9P8C2J7_9HELO</name>
<evidence type="ECO:0000256" key="1">
    <source>
        <dbReference type="SAM" id="Phobius"/>
    </source>
</evidence>
<sequence length="140" mass="15546">MGSRLMYKEATERRKQHVLIPDHCYMFALLSLCLHRFYLFATHRSFPSILMTVLYRLPGSPGADSIPFPAAIVLSVAFFIAAVIRLGGYFLPRSHQPLQLTVSIVSLVASGLLLSFVSSGNGTSNSSHLQTIELRRIDSH</sequence>
<comment type="caution">
    <text evidence="2">The sequence shown here is derived from an EMBL/GenBank/DDBJ whole genome shotgun (WGS) entry which is preliminary data.</text>
</comment>
<keyword evidence="1" id="KW-0812">Transmembrane</keyword>
<accession>A0A9P8C2J7</accession>
<keyword evidence="1" id="KW-1133">Transmembrane helix</keyword>
<feature type="transmembrane region" description="Helical" evidence="1">
    <location>
        <begin position="66"/>
        <end position="86"/>
    </location>
</feature>
<protein>
    <submittedName>
        <fullName evidence="2">Uncharacterized protein</fullName>
    </submittedName>
</protein>
<dbReference type="Proteomes" id="UP000824998">
    <property type="component" value="Unassembled WGS sequence"/>
</dbReference>
<gene>
    <name evidence="2" type="ORF">BJ875DRAFT_469270</name>
</gene>
<evidence type="ECO:0000313" key="3">
    <source>
        <dbReference type="Proteomes" id="UP000824998"/>
    </source>
</evidence>
<dbReference type="EMBL" id="MU251598">
    <property type="protein sequence ID" value="KAG9231494.1"/>
    <property type="molecule type" value="Genomic_DNA"/>
</dbReference>
<feature type="transmembrane region" description="Helical" evidence="1">
    <location>
        <begin position="24"/>
        <end position="46"/>
    </location>
</feature>
<reference evidence="2" key="1">
    <citation type="journal article" date="2021" name="IMA Fungus">
        <title>Genomic characterization of three marine fungi, including Emericellopsis atlantica sp. nov. with signatures of a generalist lifestyle and marine biomass degradation.</title>
        <authorList>
            <person name="Hagestad O.C."/>
            <person name="Hou L."/>
            <person name="Andersen J.H."/>
            <person name="Hansen E.H."/>
            <person name="Altermark B."/>
            <person name="Li C."/>
            <person name="Kuhnert E."/>
            <person name="Cox R.J."/>
            <person name="Crous P.W."/>
            <person name="Spatafora J.W."/>
            <person name="Lail K."/>
            <person name="Amirebrahimi M."/>
            <person name="Lipzen A."/>
            <person name="Pangilinan J."/>
            <person name="Andreopoulos W."/>
            <person name="Hayes R.D."/>
            <person name="Ng V."/>
            <person name="Grigoriev I.V."/>
            <person name="Jackson S.A."/>
            <person name="Sutton T.D.S."/>
            <person name="Dobson A.D.W."/>
            <person name="Rama T."/>
        </authorList>
    </citation>
    <scope>NUCLEOTIDE SEQUENCE</scope>
    <source>
        <strain evidence="2">TRa018bII</strain>
    </source>
</reference>
<proteinExistence type="predicted"/>
<feature type="transmembrane region" description="Helical" evidence="1">
    <location>
        <begin position="98"/>
        <end position="117"/>
    </location>
</feature>
<organism evidence="2 3">
    <name type="scientific">Amylocarpus encephaloides</name>
    <dbReference type="NCBI Taxonomy" id="45428"/>
    <lineage>
        <taxon>Eukaryota</taxon>
        <taxon>Fungi</taxon>
        <taxon>Dikarya</taxon>
        <taxon>Ascomycota</taxon>
        <taxon>Pezizomycotina</taxon>
        <taxon>Leotiomycetes</taxon>
        <taxon>Helotiales</taxon>
        <taxon>Helotiales incertae sedis</taxon>
        <taxon>Amylocarpus</taxon>
    </lineage>
</organism>
<keyword evidence="1" id="KW-0472">Membrane</keyword>
<dbReference type="OrthoDB" id="3559702at2759"/>